<dbReference type="AlphaFoldDB" id="A0A9X9LFB7"/>
<gene>
    <name evidence="1" type="ORF">BN2614_LOCUS2</name>
</gene>
<sequence>MSCLVYKKVRLLTEGFPTFTAFKWLLSSMNSLMYNEM</sequence>
<evidence type="ECO:0000313" key="2">
    <source>
        <dbReference type="Proteomes" id="UP000269945"/>
    </source>
</evidence>
<dbReference type="EMBL" id="CYRY02002164">
    <property type="protein sequence ID" value="VCW66823.1"/>
    <property type="molecule type" value="Genomic_DNA"/>
</dbReference>
<name>A0A9X9LFB7_GULGU</name>
<proteinExistence type="predicted"/>
<organism evidence="1 2">
    <name type="scientific">Gulo gulo</name>
    <name type="common">Wolverine</name>
    <name type="synonym">Gluton</name>
    <dbReference type="NCBI Taxonomy" id="48420"/>
    <lineage>
        <taxon>Eukaryota</taxon>
        <taxon>Metazoa</taxon>
        <taxon>Chordata</taxon>
        <taxon>Craniata</taxon>
        <taxon>Vertebrata</taxon>
        <taxon>Euteleostomi</taxon>
        <taxon>Mammalia</taxon>
        <taxon>Eutheria</taxon>
        <taxon>Laurasiatheria</taxon>
        <taxon>Carnivora</taxon>
        <taxon>Caniformia</taxon>
        <taxon>Musteloidea</taxon>
        <taxon>Mustelidae</taxon>
        <taxon>Guloninae</taxon>
        <taxon>Gulo</taxon>
    </lineage>
</organism>
<protein>
    <submittedName>
        <fullName evidence="1">Uncharacterized protein</fullName>
    </submittedName>
</protein>
<reference evidence="1 2" key="1">
    <citation type="submission" date="2018-10" db="EMBL/GenBank/DDBJ databases">
        <authorList>
            <person name="Ekblom R."/>
            <person name="Jareborg N."/>
        </authorList>
    </citation>
    <scope>NUCLEOTIDE SEQUENCE [LARGE SCALE GENOMIC DNA]</scope>
    <source>
        <tissue evidence="1">Muscle</tissue>
    </source>
</reference>
<keyword evidence="2" id="KW-1185">Reference proteome</keyword>
<dbReference type="Proteomes" id="UP000269945">
    <property type="component" value="Unassembled WGS sequence"/>
</dbReference>
<evidence type="ECO:0000313" key="1">
    <source>
        <dbReference type="EMBL" id="VCW66823.1"/>
    </source>
</evidence>
<comment type="caution">
    <text evidence="1">The sequence shown here is derived from an EMBL/GenBank/DDBJ whole genome shotgun (WGS) entry which is preliminary data.</text>
</comment>
<accession>A0A9X9LFB7</accession>